<sequence>MADAAPVTGGTVGLDALQLRKRIIMRSIFIAAIMLLSAGAAMAEETPICFGKTFDTQHMQAHPLQTVRDIRARMLILRDDRSDEPSYGYDIRVLFRDDPREFRSLPGCWESSDGLTCQVDCDGGSVKPRMTGDGRLKLTIYHLRTETTERLPDDEGGCTGPVTRNIVNETDPEGNAESVFVLFPRDNRECLWEDFEPKTELP</sequence>
<keyword evidence="1" id="KW-0812">Transmembrane</keyword>
<comment type="caution">
    <text evidence="2">The sequence shown here is derived from an EMBL/GenBank/DDBJ whole genome shotgun (WGS) entry which is preliminary data.</text>
</comment>
<gene>
    <name evidence="2" type="ORF">A7A09_018045</name>
</gene>
<dbReference type="Proteomes" id="UP000238137">
    <property type="component" value="Unassembled WGS sequence"/>
</dbReference>
<keyword evidence="1" id="KW-0472">Membrane</keyword>
<reference evidence="2" key="1">
    <citation type="submission" date="2018-05" db="EMBL/GenBank/DDBJ databases">
        <title>Reclassification of Methylarcula marina and Methylarcula terricola as Paracoccus methylarcula sp.nov., comb.nov. and Paracoccus terricola comb.nov.</title>
        <authorList>
            <person name="Shmareva M.N."/>
            <person name="Doronina N.V."/>
            <person name="Vasilenko O.V."/>
            <person name="Tarlachkov S.V."/>
            <person name="Trotsenko Y.A."/>
        </authorList>
    </citation>
    <scope>NUCLEOTIDE SEQUENCE [LARGE SCALE GENOMIC DNA]</scope>
    <source>
        <strain evidence="2">VKM B-2159</strain>
    </source>
</reference>
<evidence type="ECO:0000313" key="2">
    <source>
        <dbReference type="EMBL" id="RNF33315.1"/>
    </source>
</evidence>
<accession>A0A3R7NAE4</accession>
<evidence type="ECO:0000256" key="1">
    <source>
        <dbReference type="SAM" id="Phobius"/>
    </source>
</evidence>
<proteinExistence type="predicted"/>
<dbReference type="EMBL" id="PXNQ02000012">
    <property type="protein sequence ID" value="RNF33315.1"/>
    <property type="molecule type" value="Genomic_DNA"/>
</dbReference>
<organism evidence="2 3">
    <name type="scientific">Paracoccus methylarcula</name>
    <dbReference type="NCBI Taxonomy" id="72022"/>
    <lineage>
        <taxon>Bacteria</taxon>
        <taxon>Pseudomonadati</taxon>
        <taxon>Pseudomonadota</taxon>
        <taxon>Alphaproteobacteria</taxon>
        <taxon>Rhodobacterales</taxon>
        <taxon>Paracoccaceae</taxon>
        <taxon>Paracoccus</taxon>
    </lineage>
</organism>
<keyword evidence="1" id="KW-1133">Transmembrane helix</keyword>
<protein>
    <submittedName>
        <fullName evidence="2">Uncharacterized protein</fullName>
    </submittedName>
</protein>
<evidence type="ECO:0000313" key="3">
    <source>
        <dbReference type="Proteomes" id="UP000238137"/>
    </source>
</evidence>
<name>A0A3R7NAE4_9RHOB</name>
<feature type="transmembrane region" description="Helical" evidence="1">
    <location>
        <begin position="23"/>
        <end position="43"/>
    </location>
</feature>
<dbReference type="AlphaFoldDB" id="A0A3R7NAE4"/>
<keyword evidence="3" id="KW-1185">Reference proteome</keyword>